<dbReference type="Proteomes" id="UP001203880">
    <property type="component" value="Unassembled WGS sequence"/>
</dbReference>
<evidence type="ECO:0000256" key="3">
    <source>
        <dbReference type="ARBA" id="ARBA00023163"/>
    </source>
</evidence>
<organism evidence="5 6">
    <name type="scientific">Ruegeria spongiae</name>
    <dbReference type="NCBI Taxonomy" id="2942209"/>
    <lineage>
        <taxon>Bacteria</taxon>
        <taxon>Pseudomonadati</taxon>
        <taxon>Pseudomonadota</taxon>
        <taxon>Alphaproteobacteria</taxon>
        <taxon>Rhodobacterales</taxon>
        <taxon>Roseobacteraceae</taxon>
        <taxon>Ruegeria</taxon>
    </lineage>
</organism>
<proteinExistence type="predicted"/>
<dbReference type="PANTHER" id="PTHR40661:SF3">
    <property type="entry name" value="FELS-1 PROPHAGE TRANSCRIPTIONAL REGULATOR"/>
    <property type="match status" value="1"/>
</dbReference>
<keyword evidence="3" id="KW-0804">Transcription</keyword>
<dbReference type="InterPro" id="IPR015927">
    <property type="entry name" value="Peptidase_S24_S26A/B/C"/>
</dbReference>
<dbReference type="Pfam" id="PF00717">
    <property type="entry name" value="Peptidase_S24"/>
    <property type="match status" value="1"/>
</dbReference>
<dbReference type="PANTHER" id="PTHR40661">
    <property type="match status" value="1"/>
</dbReference>
<keyword evidence="2" id="KW-0238">DNA-binding</keyword>
<dbReference type="InterPro" id="IPR036286">
    <property type="entry name" value="LexA/Signal_pep-like_sf"/>
</dbReference>
<dbReference type="RefSeq" id="WP_249712493.1">
    <property type="nucleotide sequence ID" value="NZ_JAMFMB010000031.1"/>
</dbReference>
<comment type="caution">
    <text evidence="5">The sequence shown here is derived from an EMBL/GenBank/DDBJ whole genome shotgun (WGS) entry which is preliminary data.</text>
</comment>
<dbReference type="CDD" id="cd06529">
    <property type="entry name" value="S24_LexA-like"/>
    <property type="match status" value="1"/>
</dbReference>
<evidence type="ECO:0000256" key="2">
    <source>
        <dbReference type="ARBA" id="ARBA00023125"/>
    </source>
</evidence>
<evidence type="ECO:0000259" key="4">
    <source>
        <dbReference type="Pfam" id="PF00717"/>
    </source>
</evidence>
<sequence>MSTFADETADFVPVPRYTVSASGGDGDSYLGDAMDVTFYAFNLQWIKRRNLDPDNLHIVEVKGDGMAPTLSEGDLILVDRAQAEPADGKAFVIRISEELVVKNIQRVGKDTISLVSANMIYPPREIAADDMGPRADIEIVGRVVASMHEW</sequence>
<feature type="domain" description="Peptidase S24/S26A/S26B/S26C" evidence="4">
    <location>
        <begin position="42"/>
        <end position="144"/>
    </location>
</feature>
<dbReference type="EMBL" id="JAMFMB010000031">
    <property type="protein sequence ID" value="MCL6285580.1"/>
    <property type="molecule type" value="Genomic_DNA"/>
</dbReference>
<accession>A0ABT0Q6S9</accession>
<protein>
    <submittedName>
        <fullName evidence="5">S24 family peptidase</fullName>
    </submittedName>
</protein>
<dbReference type="Gene3D" id="2.10.109.10">
    <property type="entry name" value="Umud Fragment, subunit A"/>
    <property type="match status" value="1"/>
</dbReference>
<evidence type="ECO:0000313" key="6">
    <source>
        <dbReference type="Proteomes" id="UP001203880"/>
    </source>
</evidence>
<name>A0ABT0Q6S9_9RHOB</name>
<evidence type="ECO:0000256" key="1">
    <source>
        <dbReference type="ARBA" id="ARBA00023015"/>
    </source>
</evidence>
<keyword evidence="1" id="KW-0805">Transcription regulation</keyword>
<evidence type="ECO:0000313" key="5">
    <source>
        <dbReference type="EMBL" id="MCL6285580.1"/>
    </source>
</evidence>
<gene>
    <name evidence="5" type="ORF">M3P21_18785</name>
</gene>
<dbReference type="SUPFAM" id="SSF51306">
    <property type="entry name" value="LexA/Signal peptidase"/>
    <property type="match status" value="1"/>
</dbReference>
<reference evidence="5" key="1">
    <citation type="submission" date="2022-05" db="EMBL/GenBank/DDBJ databases">
        <authorList>
            <person name="Park J.-S."/>
        </authorList>
    </citation>
    <scope>NUCLEOTIDE SEQUENCE</scope>
    <source>
        <strain evidence="5">2012CJ41-6</strain>
    </source>
</reference>
<keyword evidence="6" id="KW-1185">Reference proteome</keyword>
<dbReference type="InterPro" id="IPR039418">
    <property type="entry name" value="LexA-like"/>
</dbReference>